<evidence type="ECO:0000256" key="14">
    <source>
        <dbReference type="RuleBase" id="RU363047"/>
    </source>
</evidence>
<evidence type="ECO:0000256" key="2">
    <source>
        <dbReference type="ARBA" id="ARBA00022475"/>
    </source>
</evidence>
<dbReference type="Gene3D" id="1.20.1070.10">
    <property type="entry name" value="Rhodopsin 7-helix transmembrane proteins"/>
    <property type="match status" value="1"/>
</dbReference>
<dbReference type="InterPro" id="IPR000725">
    <property type="entry name" value="Olfact_rcpt"/>
</dbReference>
<sequence>MANFSQKVSFELIGFSEVPEKYNLVLSFVMFTTYIITVVANGTVILLILVSHHLHQPMYIFIANLALSDLLFDNITLPKIIAKYWFSAGRMSFLECFVQMFLVHCFGSLDSLILMVMACDRYVAICEPLRYSSIVTPRVTTISCSICWLLAMASVFPMLILMAQLLYPVQAKVFSCFCTTSALLRLASGEVTKTREILLIIALWILLTPLAIILLSYIIIIITMHLSGFSSSWQKVLYTCSTHLVVISLYYIPRIFVYISNYAKLILQSDINLLILCIYSYLPHIANPIIYCLRTEEIKKTIRKRMGLTE</sequence>
<evidence type="ECO:0000256" key="9">
    <source>
        <dbReference type="ARBA" id="ARBA00023157"/>
    </source>
</evidence>
<gene>
    <name evidence="16" type="ORF">GDO81_029762</name>
</gene>
<comment type="subcellular location">
    <subcellularLocation>
        <location evidence="1 14">Cell membrane</location>
        <topology evidence="1 14">Multi-pass membrane protein</topology>
    </subcellularLocation>
</comment>
<dbReference type="AlphaFoldDB" id="A0AAV6ZC89"/>
<organism evidence="16 17">
    <name type="scientific">Engystomops pustulosus</name>
    <name type="common">Tungara frog</name>
    <name type="synonym">Physalaemus pustulosus</name>
    <dbReference type="NCBI Taxonomy" id="76066"/>
    <lineage>
        <taxon>Eukaryota</taxon>
        <taxon>Metazoa</taxon>
        <taxon>Chordata</taxon>
        <taxon>Craniata</taxon>
        <taxon>Vertebrata</taxon>
        <taxon>Euteleostomi</taxon>
        <taxon>Amphibia</taxon>
        <taxon>Batrachia</taxon>
        <taxon>Anura</taxon>
        <taxon>Neobatrachia</taxon>
        <taxon>Hyloidea</taxon>
        <taxon>Leptodactylidae</taxon>
        <taxon>Leiuperinae</taxon>
        <taxon>Engystomops</taxon>
    </lineage>
</organism>
<keyword evidence="17" id="KW-1185">Reference proteome</keyword>
<dbReference type="Proteomes" id="UP000824782">
    <property type="component" value="Unassembled WGS sequence"/>
</dbReference>
<dbReference type="FunFam" id="1.20.1070.10:FF:000024">
    <property type="entry name" value="Olfactory receptor"/>
    <property type="match status" value="1"/>
</dbReference>
<evidence type="ECO:0000313" key="16">
    <source>
        <dbReference type="EMBL" id="KAG8546826.1"/>
    </source>
</evidence>
<evidence type="ECO:0000256" key="12">
    <source>
        <dbReference type="ARBA" id="ARBA00023224"/>
    </source>
</evidence>
<evidence type="ECO:0000256" key="11">
    <source>
        <dbReference type="ARBA" id="ARBA00023180"/>
    </source>
</evidence>
<keyword evidence="4 13" id="KW-0812">Transmembrane</keyword>
<evidence type="ECO:0000313" key="17">
    <source>
        <dbReference type="Proteomes" id="UP000824782"/>
    </source>
</evidence>
<keyword evidence="2 14" id="KW-1003">Cell membrane</keyword>
<keyword evidence="11" id="KW-0325">Glycoprotein</keyword>
<dbReference type="Pfam" id="PF13853">
    <property type="entry name" value="7tm_4"/>
    <property type="match status" value="1"/>
</dbReference>
<feature type="transmembrane region" description="Helical" evidence="14">
    <location>
        <begin position="265"/>
        <end position="282"/>
    </location>
</feature>
<feature type="transmembrane region" description="Helical" evidence="14">
    <location>
        <begin position="236"/>
        <end position="253"/>
    </location>
</feature>
<comment type="caution">
    <text evidence="16">The sequence shown here is derived from an EMBL/GenBank/DDBJ whole genome shotgun (WGS) entry which is preliminary data.</text>
</comment>
<dbReference type="PROSITE" id="PS50262">
    <property type="entry name" value="G_PROTEIN_RECEP_F1_2"/>
    <property type="match status" value="1"/>
</dbReference>
<dbReference type="SUPFAM" id="SSF81321">
    <property type="entry name" value="Family A G protein-coupled receptor-like"/>
    <property type="match status" value="1"/>
</dbReference>
<dbReference type="InterPro" id="IPR000276">
    <property type="entry name" value="GPCR_Rhodpsn"/>
</dbReference>
<dbReference type="EMBL" id="WNYA01000929">
    <property type="protein sequence ID" value="KAG8546826.1"/>
    <property type="molecule type" value="Genomic_DNA"/>
</dbReference>
<dbReference type="GO" id="GO:0004984">
    <property type="term" value="F:olfactory receptor activity"/>
    <property type="evidence" value="ECO:0007669"/>
    <property type="project" value="InterPro"/>
</dbReference>
<keyword evidence="10 13" id="KW-0675">Receptor</keyword>
<evidence type="ECO:0000256" key="10">
    <source>
        <dbReference type="ARBA" id="ARBA00023170"/>
    </source>
</evidence>
<reference evidence="16" key="1">
    <citation type="thesis" date="2020" institute="ProQuest LLC" country="789 East Eisenhower Parkway, Ann Arbor, MI, USA">
        <title>Comparative Genomics and Chromosome Evolution.</title>
        <authorList>
            <person name="Mudd A.B."/>
        </authorList>
    </citation>
    <scope>NUCLEOTIDE SEQUENCE</scope>
    <source>
        <strain evidence="16">237g6f4</strain>
        <tissue evidence="16">Blood</tissue>
    </source>
</reference>
<dbReference type="GO" id="GO:0004930">
    <property type="term" value="F:G protein-coupled receptor activity"/>
    <property type="evidence" value="ECO:0007669"/>
    <property type="project" value="UniProtKB-KW"/>
</dbReference>
<keyword evidence="7 13" id="KW-0297">G-protein coupled receptor</keyword>
<evidence type="ECO:0000256" key="1">
    <source>
        <dbReference type="ARBA" id="ARBA00004651"/>
    </source>
</evidence>
<dbReference type="PANTHER" id="PTHR24242">
    <property type="entry name" value="G-PROTEIN COUPLED RECEPTOR"/>
    <property type="match status" value="1"/>
</dbReference>
<dbReference type="PANTHER" id="PTHR24242:SF400">
    <property type="entry name" value="OLFACTORY RECEPTOR"/>
    <property type="match status" value="1"/>
</dbReference>
<evidence type="ECO:0000256" key="6">
    <source>
        <dbReference type="ARBA" id="ARBA00022989"/>
    </source>
</evidence>
<keyword evidence="3 14" id="KW-0716">Sensory transduction</keyword>
<keyword evidence="12 13" id="KW-0807">Transducer</keyword>
<name>A0AAV6ZC89_ENGPU</name>
<evidence type="ECO:0000256" key="13">
    <source>
        <dbReference type="RuleBase" id="RU000688"/>
    </source>
</evidence>
<comment type="similarity">
    <text evidence="13">Belongs to the G-protein coupled receptor 1 family.</text>
</comment>
<feature type="transmembrane region" description="Helical" evidence="14">
    <location>
        <begin position="198"/>
        <end position="224"/>
    </location>
</feature>
<evidence type="ECO:0000256" key="8">
    <source>
        <dbReference type="ARBA" id="ARBA00023136"/>
    </source>
</evidence>
<evidence type="ECO:0000259" key="15">
    <source>
        <dbReference type="PROSITE" id="PS50262"/>
    </source>
</evidence>
<feature type="transmembrane region" description="Helical" evidence="14">
    <location>
        <begin position="24"/>
        <end position="50"/>
    </location>
</feature>
<dbReference type="PROSITE" id="PS00237">
    <property type="entry name" value="G_PROTEIN_RECEP_F1_1"/>
    <property type="match status" value="1"/>
</dbReference>
<evidence type="ECO:0000256" key="5">
    <source>
        <dbReference type="ARBA" id="ARBA00022725"/>
    </source>
</evidence>
<dbReference type="InterPro" id="IPR017452">
    <property type="entry name" value="GPCR_Rhodpsn_7TM"/>
</dbReference>
<keyword evidence="5 14" id="KW-0552">Olfaction</keyword>
<dbReference type="PRINTS" id="PR00245">
    <property type="entry name" value="OLFACTORYR"/>
</dbReference>
<evidence type="ECO:0000256" key="7">
    <source>
        <dbReference type="ARBA" id="ARBA00023040"/>
    </source>
</evidence>
<dbReference type="InterPro" id="IPR050939">
    <property type="entry name" value="Olfactory_GPCR1"/>
</dbReference>
<protein>
    <recommendedName>
        <fullName evidence="14">Olfactory receptor</fullName>
    </recommendedName>
</protein>
<proteinExistence type="inferred from homology"/>
<keyword evidence="9" id="KW-1015">Disulfide bond</keyword>
<feature type="domain" description="G-protein coupled receptors family 1 profile" evidence="15">
    <location>
        <begin position="40"/>
        <end position="291"/>
    </location>
</feature>
<accession>A0AAV6ZC89</accession>
<dbReference type="GO" id="GO:0005886">
    <property type="term" value="C:plasma membrane"/>
    <property type="evidence" value="ECO:0007669"/>
    <property type="project" value="UniProtKB-SubCell"/>
</dbReference>
<evidence type="ECO:0000256" key="3">
    <source>
        <dbReference type="ARBA" id="ARBA00022606"/>
    </source>
</evidence>
<dbReference type="PRINTS" id="PR00237">
    <property type="entry name" value="GPCRRHODOPSN"/>
</dbReference>
<evidence type="ECO:0000256" key="4">
    <source>
        <dbReference type="ARBA" id="ARBA00022692"/>
    </source>
</evidence>
<keyword evidence="6 14" id="KW-1133">Transmembrane helix</keyword>
<feature type="transmembrane region" description="Helical" evidence="14">
    <location>
        <begin position="139"/>
        <end position="163"/>
    </location>
</feature>
<keyword evidence="8 14" id="KW-0472">Membrane</keyword>